<sequence>MALDWTMLDARHQPIPLHDETTIMSIDRDSQVEFSLTIPDAPPSGSAATGGNGGVKKMKERGKLWLTNKRLIFTTPKEGKTKPSFESLSVPLDVILSSKFEQPYFGANFVVLDIKPSPGGGLTDGTSVEIRFYDRGLFEFVSVLEKTRERVVYMKRQAAMEDDENLPAYTSSGSAPGASNSYADTPPGYVA</sequence>
<keyword evidence="3" id="KW-1185">Reference proteome</keyword>
<dbReference type="PANTHER" id="PTHR31606:SF1">
    <property type="entry name" value="WW DOMAIN BINDING PROTEIN 2, ISOFORM E"/>
    <property type="match status" value="1"/>
</dbReference>
<dbReference type="CDD" id="cd13214">
    <property type="entry name" value="PH-GRAM_WBP2"/>
    <property type="match status" value="1"/>
</dbReference>
<protein>
    <submittedName>
        <fullName evidence="2">Uncharacterized protein</fullName>
    </submittedName>
</protein>
<feature type="region of interest" description="Disordered" evidence="1">
    <location>
        <begin position="164"/>
        <end position="191"/>
    </location>
</feature>
<dbReference type="SUPFAM" id="SSF50729">
    <property type="entry name" value="PH domain-like"/>
    <property type="match status" value="1"/>
</dbReference>
<organism evidence="2 3">
    <name type="scientific">Suillus placidus</name>
    <dbReference type="NCBI Taxonomy" id="48579"/>
    <lineage>
        <taxon>Eukaryota</taxon>
        <taxon>Fungi</taxon>
        <taxon>Dikarya</taxon>
        <taxon>Basidiomycota</taxon>
        <taxon>Agaricomycotina</taxon>
        <taxon>Agaricomycetes</taxon>
        <taxon>Agaricomycetidae</taxon>
        <taxon>Boletales</taxon>
        <taxon>Suillineae</taxon>
        <taxon>Suillaceae</taxon>
        <taxon>Suillus</taxon>
    </lineage>
</organism>
<evidence type="ECO:0000313" key="2">
    <source>
        <dbReference type="EMBL" id="KAG1783011.1"/>
    </source>
</evidence>
<proteinExistence type="predicted"/>
<dbReference type="GO" id="GO:0031490">
    <property type="term" value="F:chromatin DNA binding"/>
    <property type="evidence" value="ECO:0007669"/>
    <property type="project" value="TreeGrafter"/>
</dbReference>
<accession>A0A9P7A7Q3</accession>
<dbReference type="AlphaFoldDB" id="A0A9P7A7Q3"/>
<dbReference type="OrthoDB" id="1259151at2759"/>
<evidence type="ECO:0000313" key="3">
    <source>
        <dbReference type="Proteomes" id="UP000714275"/>
    </source>
</evidence>
<feature type="compositionally biased region" description="Polar residues" evidence="1">
    <location>
        <begin position="168"/>
        <end position="183"/>
    </location>
</feature>
<dbReference type="GO" id="GO:0003713">
    <property type="term" value="F:transcription coactivator activity"/>
    <property type="evidence" value="ECO:0007669"/>
    <property type="project" value="InterPro"/>
</dbReference>
<gene>
    <name evidence="2" type="ORF">EV702DRAFT_958730</name>
</gene>
<dbReference type="GO" id="GO:0005634">
    <property type="term" value="C:nucleus"/>
    <property type="evidence" value="ECO:0007669"/>
    <property type="project" value="TreeGrafter"/>
</dbReference>
<evidence type="ECO:0000256" key="1">
    <source>
        <dbReference type="SAM" id="MobiDB-lite"/>
    </source>
</evidence>
<reference evidence="2" key="1">
    <citation type="journal article" date="2020" name="New Phytol.">
        <title>Comparative genomics reveals dynamic genome evolution in host specialist ectomycorrhizal fungi.</title>
        <authorList>
            <person name="Lofgren L.A."/>
            <person name="Nguyen N.H."/>
            <person name="Vilgalys R."/>
            <person name="Ruytinx J."/>
            <person name="Liao H.L."/>
            <person name="Branco S."/>
            <person name="Kuo A."/>
            <person name="LaButti K."/>
            <person name="Lipzen A."/>
            <person name="Andreopoulos W."/>
            <person name="Pangilinan J."/>
            <person name="Riley R."/>
            <person name="Hundley H."/>
            <person name="Na H."/>
            <person name="Barry K."/>
            <person name="Grigoriev I.V."/>
            <person name="Stajich J.E."/>
            <person name="Kennedy P.G."/>
        </authorList>
    </citation>
    <scope>NUCLEOTIDE SEQUENCE</scope>
    <source>
        <strain evidence="2">DOB743</strain>
    </source>
</reference>
<comment type="caution">
    <text evidence="2">The sequence shown here is derived from an EMBL/GenBank/DDBJ whole genome shotgun (WGS) entry which is preliminary data.</text>
</comment>
<name>A0A9P7A7Q3_9AGAM</name>
<dbReference type="InterPro" id="IPR044852">
    <property type="entry name" value="WBP2-like"/>
</dbReference>
<dbReference type="PANTHER" id="PTHR31606">
    <property type="entry name" value="WW DOMAIN BINDING PROTEIN 2, ISOFORM E"/>
    <property type="match status" value="1"/>
</dbReference>
<dbReference type="EMBL" id="JABBWD010000002">
    <property type="protein sequence ID" value="KAG1783011.1"/>
    <property type="molecule type" value="Genomic_DNA"/>
</dbReference>
<dbReference type="Proteomes" id="UP000714275">
    <property type="component" value="Unassembled WGS sequence"/>
</dbReference>